<protein>
    <submittedName>
        <fullName evidence="7">RDD family protein</fullName>
    </submittedName>
</protein>
<evidence type="ECO:0000256" key="5">
    <source>
        <dbReference type="SAM" id="Phobius"/>
    </source>
</evidence>
<evidence type="ECO:0000259" key="6">
    <source>
        <dbReference type="Pfam" id="PF06271"/>
    </source>
</evidence>
<evidence type="ECO:0000313" key="8">
    <source>
        <dbReference type="Proteomes" id="UP001232992"/>
    </source>
</evidence>
<name>A0ABT7C2U0_9CYAN</name>
<evidence type="ECO:0000256" key="1">
    <source>
        <dbReference type="ARBA" id="ARBA00004141"/>
    </source>
</evidence>
<organism evidence="7 8">
    <name type="scientific">Roseofilum casamattae BLCC-M143</name>
    <dbReference type="NCBI Taxonomy" id="3022442"/>
    <lineage>
        <taxon>Bacteria</taxon>
        <taxon>Bacillati</taxon>
        <taxon>Cyanobacteriota</taxon>
        <taxon>Cyanophyceae</taxon>
        <taxon>Desertifilales</taxon>
        <taxon>Desertifilaceae</taxon>
        <taxon>Roseofilum</taxon>
        <taxon>Roseofilum casamattae</taxon>
    </lineage>
</organism>
<dbReference type="EMBL" id="JAQOSQ010000032">
    <property type="protein sequence ID" value="MDJ1185362.1"/>
    <property type="molecule type" value="Genomic_DNA"/>
</dbReference>
<gene>
    <name evidence="7" type="ORF">PMH09_19420</name>
</gene>
<evidence type="ECO:0000256" key="2">
    <source>
        <dbReference type="ARBA" id="ARBA00022692"/>
    </source>
</evidence>
<evidence type="ECO:0000256" key="3">
    <source>
        <dbReference type="ARBA" id="ARBA00022989"/>
    </source>
</evidence>
<proteinExistence type="predicted"/>
<keyword evidence="4 5" id="KW-0472">Membrane</keyword>
<accession>A0ABT7C2U0</accession>
<reference evidence="7 8" key="1">
    <citation type="submission" date="2023-01" db="EMBL/GenBank/DDBJ databases">
        <title>Novel diversity within Roseofilum (Cyanobacteria; Desertifilaceae) from marine benthic mats with descriptions of four novel species.</title>
        <authorList>
            <person name="Wang Y."/>
            <person name="Berthold D.E."/>
            <person name="Hu J."/>
            <person name="Lefler F.W."/>
            <person name="Laughinghouse H.D. IV."/>
        </authorList>
    </citation>
    <scope>NUCLEOTIDE SEQUENCE [LARGE SCALE GENOMIC DNA]</scope>
    <source>
        <strain evidence="7 8">BLCC-M143</strain>
    </source>
</reference>
<dbReference type="RefSeq" id="WP_283760005.1">
    <property type="nucleotide sequence ID" value="NZ_JAQOSQ010000032.1"/>
</dbReference>
<keyword evidence="3 5" id="KW-1133">Transmembrane helix</keyword>
<evidence type="ECO:0000256" key="4">
    <source>
        <dbReference type="ARBA" id="ARBA00023136"/>
    </source>
</evidence>
<dbReference type="Pfam" id="PF06271">
    <property type="entry name" value="RDD"/>
    <property type="match status" value="1"/>
</dbReference>
<comment type="subcellular location">
    <subcellularLocation>
        <location evidence="1">Membrane</location>
        <topology evidence="1">Multi-pass membrane protein</topology>
    </subcellularLocation>
</comment>
<comment type="caution">
    <text evidence="7">The sequence shown here is derived from an EMBL/GenBank/DDBJ whole genome shotgun (WGS) entry which is preliminary data.</text>
</comment>
<sequence length="174" mass="19091">MMFEPPPDRYFPRVPLSRRTAAFAIDFTAVGLVSAIAGSSLFLPVFAIAWFAARIFVVTRNKGQSLGSYAFDIRVVDFTGRTPLFSELCKREAILGLGSMLAWSGLSATSQANASPLLLILPLLADCGVAFIEPNSRQAFHDQLARTLVVQTQRGYSLDLKLKRVVAQLRGPMR</sequence>
<keyword evidence="8" id="KW-1185">Reference proteome</keyword>
<dbReference type="Proteomes" id="UP001232992">
    <property type="component" value="Unassembled WGS sequence"/>
</dbReference>
<dbReference type="InterPro" id="IPR010432">
    <property type="entry name" value="RDD"/>
</dbReference>
<feature type="transmembrane region" description="Helical" evidence="5">
    <location>
        <begin position="20"/>
        <end position="53"/>
    </location>
</feature>
<keyword evidence="2 5" id="KW-0812">Transmembrane</keyword>
<evidence type="ECO:0000313" key="7">
    <source>
        <dbReference type="EMBL" id="MDJ1185362.1"/>
    </source>
</evidence>
<feature type="domain" description="RDD" evidence="6">
    <location>
        <begin position="20"/>
        <end position="145"/>
    </location>
</feature>